<protein>
    <submittedName>
        <fullName evidence="2">Uncharacterized protein</fullName>
    </submittedName>
</protein>
<feature type="region of interest" description="Disordered" evidence="1">
    <location>
        <begin position="19"/>
        <end position="40"/>
    </location>
</feature>
<evidence type="ECO:0000256" key="1">
    <source>
        <dbReference type="SAM" id="MobiDB-lite"/>
    </source>
</evidence>
<accession>A0A0F9X2U9</accession>
<dbReference type="EMBL" id="LAZR01000155">
    <property type="protein sequence ID" value="KKN85773.1"/>
    <property type="molecule type" value="Genomic_DNA"/>
</dbReference>
<reference evidence="2" key="1">
    <citation type="journal article" date="2015" name="Nature">
        <title>Complex archaea that bridge the gap between prokaryotes and eukaryotes.</title>
        <authorList>
            <person name="Spang A."/>
            <person name="Saw J.H."/>
            <person name="Jorgensen S.L."/>
            <person name="Zaremba-Niedzwiedzka K."/>
            <person name="Martijn J."/>
            <person name="Lind A.E."/>
            <person name="van Eijk R."/>
            <person name="Schleper C."/>
            <person name="Guy L."/>
            <person name="Ettema T.J."/>
        </authorList>
    </citation>
    <scope>NUCLEOTIDE SEQUENCE</scope>
</reference>
<gene>
    <name evidence="2" type="ORF">LCGC14_0275800</name>
</gene>
<name>A0A0F9X2U9_9ZZZZ</name>
<comment type="caution">
    <text evidence="2">The sequence shown here is derived from an EMBL/GenBank/DDBJ whole genome shotgun (WGS) entry which is preliminary data.</text>
</comment>
<sequence>MNAARNARLPAIVLKPYTRQDNGNDRLRKRTRLPTDANAESYGVRMENAVTLAKSDALRADAYNESCTNDVPLGHVQDADAYTDADALHMAATWQVFA</sequence>
<evidence type="ECO:0000313" key="2">
    <source>
        <dbReference type="EMBL" id="KKN85773.1"/>
    </source>
</evidence>
<organism evidence="2">
    <name type="scientific">marine sediment metagenome</name>
    <dbReference type="NCBI Taxonomy" id="412755"/>
    <lineage>
        <taxon>unclassified sequences</taxon>
        <taxon>metagenomes</taxon>
        <taxon>ecological metagenomes</taxon>
    </lineage>
</organism>
<proteinExistence type="predicted"/>
<dbReference type="AlphaFoldDB" id="A0A0F9X2U9"/>